<evidence type="ECO:0000313" key="4">
    <source>
        <dbReference type="Proteomes" id="UP001157961"/>
    </source>
</evidence>
<feature type="domain" description="ImpA N-terminal" evidence="2">
    <location>
        <begin position="8"/>
        <end position="136"/>
    </location>
</feature>
<keyword evidence="4" id="KW-1185">Reference proteome</keyword>
<dbReference type="PANTHER" id="PTHR37951">
    <property type="entry name" value="CYTOPLASMIC PROTEIN-RELATED"/>
    <property type="match status" value="1"/>
</dbReference>
<gene>
    <name evidence="3" type="ORF">SAMN06265373_11081</name>
</gene>
<comment type="caution">
    <text evidence="3">The sequence shown here is derived from an EMBL/GenBank/DDBJ whole genome shotgun (WGS) entry which is preliminary data.</text>
</comment>
<dbReference type="InterPro" id="IPR017740">
    <property type="entry name" value="TssA-like"/>
</dbReference>
<dbReference type="Proteomes" id="UP001157961">
    <property type="component" value="Unassembled WGS sequence"/>
</dbReference>
<dbReference type="NCBIfam" id="TIGR03363">
    <property type="entry name" value="VI_chp_8"/>
    <property type="match status" value="1"/>
</dbReference>
<sequence length="380" mass="40354">MDISSLLGPLEGDSPSGIELRNESEFHSLERMVQPAGREHRLNDDGTINPKTPDVDWTVVATDASALAKKGRDLRLLVIFVRALYAQDGFAGLVSGLGLLSDTLDQHWATLHPALRARDDPTMASLPRANALRQLENDNNGLLGDLKFDVVLNPRGIGAIMGDDLAKASLSNYDMLSRAAAGLNQSEKDALSASHETLVNRVNAACRQFADQDAETAAKLVADIATCETATAALVATFANTSGVPDGTGLNLSELAEYLAQIKTTLESAIAVIGDGSAQAEDGTSAGTPEQLNGSASMVQSTAASGTEGGAVNSREDVETALDQIVAFYERTEPSSPIPHLARRMRRMVAMDFLELIEEIAPSGLKEFRNIAGVEDQRAK</sequence>
<evidence type="ECO:0000313" key="3">
    <source>
        <dbReference type="EMBL" id="SMP34743.1"/>
    </source>
</evidence>
<evidence type="ECO:0000256" key="1">
    <source>
        <dbReference type="SAM" id="MobiDB-lite"/>
    </source>
</evidence>
<dbReference type="EMBL" id="FXTY01000010">
    <property type="protein sequence ID" value="SMP34743.1"/>
    <property type="molecule type" value="Genomic_DNA"/>
</dbReference>
<organism evidence="3 4">
    <name type="scientific">Shimia sagamensis</name>
    <dbReference type="NCBI Taxonomy" id="1566352"/>
    <lineage>
        <taxon>Bacteria</taxon>
        <taxon>Pseudomonadati</taxon>
        <taxon>Pseudomonadota</taxon>
        <taxon>Alphaproteobacteria</taxon>
        <taxon>Rhodobacterales</taxon>
        <taxon>Roseobacteraceae</taxon>
    </lineage>
</organism>
<name>A0ABY1PI77_9RHOB</name>
<dbReference type="Pfam" id="PF06812">
    <property type="entry name" value="ImpA_N"/>
    <property type="match status" value="1"/>
</dbReference>
<dbReference type="PANTHER" id="PTHR37951:SF1">
    <property type="entry name" value="TYPE VI SECRETION SYSTEM COMPONENT TSSA1"/>
    <property type="match status" value="1"/>
</dbReference>
<dbReference type="RefSeq" id="WP_283427762.1">
    <property type="nucleotide sequence ID" value="NZ_FXTY01000010.1"/>
</dbReference>
<proteinExistence type="predicted"/>
<protein>
    <submittedName>
        <fullName evidence="3">Type VI secretion system protein ImpA</fullName>
    </submittedName>
</protein>
<dbReference type="InterPro" id="IPR010657">
    <property type="entry name" value="ImpA_N"/>
</dbReference>
<reference evidence="3 4" key="1">
    <citation type="submission" date="2017-05" db="EMBL/GenBank/DDBJ databases">
        <authorList>
            <person name="Varghese N."/>
            <person name="Submissions S."/>
        </authorList>
    </citation>
    <scope>NUCLEOTIDE SEQUENCE [LARGE SCALE GENOMIC DNA]</scope>
    <source>
        <strain evidence="3 4">DSM 29734</strain>
    </source>
</reference>
<feature type="region of interest" description="Disordered" evidence="1">
    <location>
        <begin position="278"/>
        <end position="316"/>
    </location>
</feature>
<accession>A0ABY1PI77</accession>
<evidence type="ECO:0000259" key="2">
    <source>
        <dbReference type="Pfam" id="PF06812"/>
    </source>
</evidence>
<feature type="compositionally biased region" description="Polar residues" evidence="1">
    <location>
        <begin position="285"/>
        <end position="305"/>
    </location>
</feature>